<dbReference type="GO" id="GO:0009003">
    <property type="term" value="F:signal peptidase activity"/>
    <property type="evidence" value="ECO:0007669"/>
    <property type="project" value="UniProtKB-EC"/>
</dbReference>
<name>A0ABS7L900_9FIRM</name>
<evidence type="ECO:0000256" key="5">
    <source>
        <dbReference type="NCBIfam" id="TIGR02228"/>
    </source>
</evidence>
<organism evidence="8 9">
    <name type="scientific">Sellimonas caecigallum</name>
    <dbReference type="NCBI Taxonomy" id="2592333"/>
    <lineage>
        <taxon>Bacteria</taxon>
        <taxon>Bacillati</taxon>
        <taxon>Bacillota</taxon>
        <taxon>Clostridia</taxon>
        <taxon>Lachnospirales</taxon>
        <taxon>Lachnospiraceae</taxon>
        <taxon>Sellimonas</taxon>
    </lineage>
</organism>
<evidence type="ECO:0000256" key="3">
    <source>
        <dbReference type="ARBA" id="ARBA00022989"/>
    </source>
</evidence>
<keyword evidence="9" id="KW-1185">Reference proteome</keyword>
<dbReference type="SUPFAM" id="SSF51306">
    <property type="entry name" value="LexA/Signal peptidase"/>
    <property type="match status" value="1"/>
</dbReference>
<evidence type="ECO:0000313" key="9">
    <source>
        <dbReference type="Proteomes" id="UP000779049"/>
    </source>
</evidence>
<dbReference type="InterPro" id="IPR036286">
    <property type="entry name" value="LexA/Signal_pep-like_sf"/>
</dbReference>
<comment type="caution">
    <text evidence="8">The sequence shown here is derived from an EMBL/GenBank/DDBJ whole genome shotgun (WGS) entry which is preliminary data.</text>
</comment>
<keyword evidence="8" id="KW-0378">Hydrolase</keyword>
<dbReference type="PRINTS" id="PR00728">
    <property type="entry name" value="SIGNALPTASE"/>
</dbReference>
<protein>
    <recommendedName>
        <fullName evidence="5">Signal peptidase I</fullName>
        <ecNumber evidence="5">3.4.21.89</ecNumber>
    </recommendedName>
</protein>
<dbReference type="PANTHER" id="PTHR10806:SF6">
    <property type="entry name" value="SIGNAL PEPTIDASE COMPLEX CATALYTIC SUBUNIT SEC11"/>
    <property type="match status" value="1"/>
</dbReference>
<evidence type="ECO:0000256" key="4">
    <source>
        <dbReference type="ARBA" id="ARBA00023136"/>
    </source>
</evidence>
<gene>
    <name evidence="8" type="ORF">FLB61_10865</name>
</gene>
<keyword evidence="3 6" id="KW-1133">Transmembrane helix</keyword>
<dbReference type="InterPro" id="IPR019533">
    <property type="entry name" value="Peptidase_S26"/>
</dbReference>
<dbReference type="Proteomes" id="UP000779049">
    <property type="component" value="Unassembled WGS sequence"/>
</dbReference>
<evidence type="ECO:0000256" key="1">
    <source>
        <dbReference type="ARBA" id="ARBA00004370"/>
    </source>
</evidence>
<accession>A0ABS7L900</accession>
<dbReference type="Gene3D" id="2.10.109.10">
    <property type="entry name" value="Umud Fragment, subunit A"/>
    <property type="match status" value="1"/>
</dbReference>
<keyword evidence="4 6" id="KW-0472">Membrane</keyword>
<dbReference type="CDD" id="cd06462">
    <property type="entry name" value="Peptidase_S24_S26"/>
    <property type="match status" value="1"/>
</dbReference>
<dbReference type="EC" id="3.4.21.89" evidence="5"/>
<dbReference type="Pfam" id="PF10502">
    <property type="entry name" value="Peptidase_S26"/>
    <property type="match status" value="1"/>
</dbReference>
<dbReference type="EMBL" id="VIRV01000019">
    <property type="protein sequence ID" value="MBY0759576.1"/>
    <property type="molecule type" value="Genomic_DNA"/>
</dbReference>
<evidence type="ECO:0000313" key="8">
    <source>
        <dbReference type="EMBL" id="MBY0759576.1"/>
    </source>
</evidence>
<keyword evidence="2 6" id="KW-0812">Transmembrane</keyword>
<feature type="transmembrane region" description="Helical" evidence="6">
    <location>
        <begin position="139"/>
        <end position="156"/>
    </location>
</feature>
<evidence type="ECO:0000256" key="6">
    <source>
        <dbReference type="SAM" id="Phobius"/>
    </source>
</evidence>
<dbReference type="PANTHER" id="PTHR10806">
    <property type="entry name" value="SIGNAL PEPTIDASE COMPLEX CATALYTIC SUBUNIT SEC11"/>
    <property type="match status" value="1"/>
</dbReference>
<reference evidence="8 9" key="1">
    <citation type="journal article" date="2020" name="New Microbes New Infect">
        <title>Sellimonas caecigallum sp. nov., description and genome sequence of a new member of the Sellimonas genus isolated from the cecum of feral chicken.</title>
        <authorList>
            <person name="Wongkuna S."/>
            <person name="Ghimire S."/>
            <person name="Antony L."/>
            <person name="Chankhamhaengdecha S."/>
            <person name="Janvilisri T."/>
            <person name="Scaria J."/>
        </authorList>
    </citation>
    <scope>NUCLEOTIDE SEQUENCE [LARGE SCALE GENOMIC DNA]</scope>
    <source>
        <strain evidence="8 9">SW451</strain>
    </source>
</reference>
<sequence>MDGSGGKERKRDGMFRMLDRMQAFLLAAYLFFIGILPLAGLEPFGVLSGSMTPTVRAGDLVYLKKDDIHPISTGDVIAFRLSGGSFVLHRVQRKENGAFVTKGDANETEDFSPVAEDQVYGKMVFVLRKGAVIYDALRSYRTLLYLAGYFLVRGIFRKGQKRKRMYRIG</sequence>
<dbReference type="NCBIfam" id="TIGR02228">
    <property type="entry name" value="sigpep_I_arch"/>
    <property type="match status" value="1"/>
</dbReference>
<evidence type="ECO:0000256" key="2">
    <source>
        <dbReference type="ARBA" id="ARBA00022692"/>
    </source>
</evidence>
<dbReference type="InterPro" id="IPR001733">
    <property type="entry name" value="Peptidase_S26B"/>
</dbReference>
<proteinExistence type="predicted"/>
<feature type="transmembrane region" description="Helical" evidence="6">
    <location>
        <begin position="21"/>
        <end position="41"/>
    </location>
</feature>
<comment type="subcellular location">
    <subcellularLocation>
        <location evidence="1">Membrane</location>
    </subcellularLocation>
</comment>
<evidence type="ECO:0000259" key="7">
    <source>
        <dbReference type="Pfam" id="PF10502"/>
    </source>
</evidence>
<feature type="domain" description="Peptidase S26" evidence="7">
    <location>
        <begin position="24"/>
        <end position="83"/>
    </location>
</feature>